<evidence type="ECO:0000313" key="2">
    <source>
        <dbReference type="EMBL" id="MSE19341.1"/>
    </source>
</evidence>
<organism evidence="2 3">
    <name type="scientific">Enterobacter agglomerans</name>
    <name type="common">Erwinia herbicola</name>
    <name type="synonym">Pantoea agglomerans</name>
    <dbReference type="NCBI Taxonomy" id="549"/>
    <lineage>
        <taxon>Bacteria</taxon>
        <taxon>Pseudomonadati</taxon>
        <taxon>Pseudomonadota</taxon>
        <taxon>Gammaproteobacteria</taxon>
        <taxon>Enterobacterales</taxon>
        <taxon>Erwiniaceae</taxon>
        <taxon>Pantoea</taxon>
        <taxon>Pantoea agglomerans group</taxon>
    </lineage>
</organism>
<gene>
    <name evidence="2" type="ORF">GKC49_30850</name>
</gene>
<feature type="compositionally biased region" description="Basic and acidic residues" evidence="1">
    <location>
        <begin position="7"/>
        <end position="18"/>
    </location>
</feature>
<evidence type="ECO:0000313" key="3">
    <source>
        <dbReference type="Proteomes" id="UP000461948"/>
    </source>
</evidence>
<evidence type="ECO:0000256" key="1">
    <source>
        <dbReference type="SAM" id="MobiDB-lite"/>
    </source>
</evidence>
<dbReference type="EMBL" id="WKLC01002647">
    <property type="protein sequence ID" value="MSE19341.1"/>
    <property type="molecule type" value="Genomic_DNA"/>
</dbReference>
<accession>A0A7X2MUL4</accession>
<comment type="caution">
    <text evidence="2">The sequence shown here is derived from an EMBL/GenBank/DDBJ whole genome shotgun (WGS) entry which is preliminary data.</text>
</comment>
<dbReference type="Proteomes" id="UP000461948">
    <property type="component" value="Unassembled WGS sequence"/>
</dbReference>
<sequence>VLVNQSKDVDGKFLERPNGDGTQENLLNRLEEKLFLTSMVTNLNNIDSGANSAASDYSIELRMQAMRGLASNKERKYTKALRELYRGVFGVTNLAKTSIIKKAANAIL</sequence>
<proteinExistence type="predicted"/>
<dbReference type="AlphaFoldDB" id="A0A7X2MUL4"/>
<protein>
    <submittedName>
        <fullName evidence="2">Phage portal protein</fullName>
    </submittedName>
</protein>
<dbReference type="InterPro" id="IPR021145">
    <property type="entry name" value="Portal_protein_SPP1_Gp6-like"/>
</dbReference>
<reference evidence="2 3" key="1">
    <citation type="submission" date="2019-11" db="EMBL/GenBank/DDBJ databases">
        <title>Draft Genome Sequence of Plant Growth-Promoting Rhizosphere-Associated Bacteria.</title>
        <authorList>
            <person name="Vasilyev I.Y."/>
            <person name="Radchenko V."/>
            <person name="Ilnitskaya E.V."/>
        </authorList>
    </citation>
    <scope>NUCLEOTIDE SEQUENCE [LARGE SCALE GENOMIC DNA]</scope>
    <source>
        <strain evidence="2 3">VRA_MhP_f</strain>
    </source>
</reference>
<name>A0A7X2MUL4_ENTAG</name>
<feature type="region of interest" description="Disordered" evidence="1">
    <location>
        <begin position="1"/>
        <end position="22"/>
    </location>
</feature>
<feature type="non-terminal residue" evidence="2">
    <location>
        <position position="1"/>
    </location>
</feature>
<feature type="non-terminal residue" evidence="2">
    <location>
        <position position="108"/>
    </location>
</feature>
<dbReference type="Pfam" id="PF05133">
    <property type="entry name" value="SPP1_portal"/>
    <property type="match status" value="1"/>
</dbReference>